<dbReference type="InterPro" id="IPR011856">
    <property type="entry name" value="tRNA_endonuc-like_dom_sf"/>
</dbReference>
<dbReference type="GO" id="GO:0003676">
    <property type="term" value="F:nucleic acid binding"/>
    <property type="evidence" value="ECO:0007669"/>
    <property type="project" value="InterPro"/>
</dbReference>
<evidence type="ECO:0008006" key="3">
    <source>
        <dbReference type="Google" id="ProtNLM"/>
    </source>
</evidence>
<name>A0A419DAX9_9BACT</name>
<dbReference type="EMBL" id="QZJW01000048">
    <property type="protein sequence ID" value="RJO60286.1"/>
    <property type="molecule type" value="Genomic_DNA"/>
</dbReference>
<evidence type="ECO:0000313" key="1">
    <source>
        <dbReference type="EMBL" id="RJO60286.1"/>
    </source>
</evidence>
<sequence>MGIEVIKPEIISLKKHQEINEKWLQDRIEEDPSILGLGDLTVYQRERKQSSGGRIDLLLVDTETQTMYETEVMLGILDESHIIRAIEYWDIERRRFLSKDHVAVIIAEEITNRFFNVISLLNRTIPIIAIQLSAIKYDNKIILSFTKVLDIYEEPEEEDTEASETTDRSYWEHRVNKKSLSVFDQVIKDIEGLGFHPRVTYNKGHIAVGTTRRNFAWFHPKKKETYCHFDIRVGDDNVDKIKELLDSSEMAFTKKKRADTFAIQLRLDDAKKTEAVKELFRLAWTAYE</sequence>
<gene>
    <name evidence="1" type="ORF">C4544_05335</name>
</gene>
<reference evidence="1 2" key="1">
    <citation type="journal article" date="2017" name="ISME J.">
        <title>Energy and carbon metabolisms in a deep terrestrial subsurface fluid microbial community.</title>
        <authorList>
            <person name="Momper L."/>
            <person name="Jungbluth S.P."/>
            <person name="Lee M.D."/>
            <person name="Amend J.P."/>
        </authorList>
    </citation>
    <scope>NUCLEOTIDE SEQUENCE [LARGE SCALE GENOMIC DNA]</scope>
    <source>
        <strain evidence="1">SURF_29</strain>
    </source>
</reference>
<evidence type="ECO:0000313" key="2">
    <source>
        <dbReference type="Proteomes" id="UP000285655"/>
    </source>
</evidence>
<accession>A0A419DAX9</accession>
<dbReference type="Proteomes" id="UP000285655">
    <property type="component" value="Unassembled WGS sequence"/>
</dbReference>
<organism evidence="1 2">
    <name type="scientific">candidate division WS5 bacterium</name>
    <dbReference type="NCBI Taxonomy" id="2093353"/>
    <lineage>
        <taxon>Bacteria</taxon>
        <taxon>candidate division WS5</taxon>
    </lineage>
</organism>
<dbReference type="AlphaFoldDB" id="A0A419DAX9"/>
<proteinExistence type="predicted"/>
<dbReference type="Gene3D" id="3.40.1350.10">
    <property type="match status" value="1"/>
</dbReference>
<protein>
    <recommendedName>
        <fullName evidence="3">DUF5655 domain-containing protein</fullName>
    </recommendedName>
</protein>
<comment type="caution">
    <text evidence="1">The sequence shown here is derived from an EMBL/GenBank/DDBJ whole genome shotgun (WGS) entry which is preliminary data.</text>
</comment>